<dbReference type="OrthoDB" id="5961170at2"/>
<dbReference type="AlphaFoldDB" id="A0A370WYP9"/>
<organism evidence="2 3">
    <name type="scientific">Dyella monticola</name>
    <dbReference type="NCBI Taxonomy" id="1927958"/>
    <lineage>
        <taxon>Bacteria</taxon>
        <taxon>Pseudomonadati</taxon>
        <taxon>Pseudomonadota</taxon>
        <taxon>Gammaproteobacteria</taxon>
        <taxon>Lysobacterales</taxon>
        <taxon>Rhodanobacteraceae</taxon>
        <taxon>Dyella</taxon>
    </lineage>
</organism>
<keyword evidence="1" id="KW-0732">Signal</keyword>
<dbReference type="EMBL" id="QRBE01000006">
    <property type="protein sequence ID" value="RDS81151.1"/>
    <property type="molecule type" value="Genomic_DNA"/>
</dbReference>
<name>A0A370WYP9_9GAMM</name>
<dbReference type="Proteomes" id="UP000254258">
    <property type="component" value="Unassembled WGS sequence"/>
</dbReference>
<evidence type="ECO:0000313" key="2">
    <source>
        <dbReference type="EMBL" id="RDS81151.1"/>
    </source>
</evidence>
<keyword evidence="3" id="KW-1185">Reference proteome</keyword>
<evidence type="ECO:0000313" key="3">
    <source>
        <dbReference type="Proteomes" id="UP000254258"/>
    </source>
</evidence>
<gene>
    <name evidence="2" type="ORF">DWU98_11450</name>
</gene>
<comment type="caution">
    <text evidence="2">The sequence shown here is derived from an EMBL/GenBank/DDBJ whole genome shotgun (WGS) entry which is preliminary data.</text>
</comment>
<accession>A0A370WYP9</accession>
<feature type="signal peptide" evidence="1">
    <location>
        <begin position="1"/>
        <end position="23"/>
    </location>
</feature>
<reference evidence="2 3" key="1">
    <citation type="submission" date="2018-07" db="EMBL/GenBank/DDBJ databases">
        <title>Dyella monticola sp. nov. and Dyella psychrodurans sp. nov. isolated from monsoon evergreen broad-leaved forest soil of Dinghu Mountain, China.</title>
        <authorList>
            <person name="Gao Z."/>
            <person name="Qiu L."/>
        </authorList>
    </citation>
    <scope>NUCLEOTIDE SEQUENCE [LARGE SCALE GENOMIC DNA]</scope>
    <source>
        <strain evidence="2 3">4G-K06</strain>
    </source>
</reference>
<proteinExistence type="predicted"/>
<evidence type="ECO:0000256" key="1">
    <source>
        <dbReference type="SAM" id="SignalP"/>
    </source>
</evidence>
<dbReference type="RefSeq" id="WP_115495707.1">
    <property type="nucleotide sequence ID" value="NZ_QRBE01000006.1"/>
</dbReference>
<protein>
    <submittedName>
        <fullName evidence="2">Uncharacterized protein</fullName>
    </submittedName>
</protein>
<feature type="chain" id="PRO_5016664090" evidence="1">
    <location>
        <begin position="24"/>
        <end position="186"/>
    </location>
</feature>
<sequence>MSRANVVLLSVAVSMLLGANAAANGVTLGNPSSPHQSADSDMAVQSQSATSMNVPLLVYVDARGQVRGIQQSQRLPGPVNDLLWKSVKRWTKSSPIINGRHEGAQVFMNVTLHAEPLPGGKTNVYFTLASEGPVLSGYWRMVDNRLYGRCSLATSDMTGGVGGKQRWCYSEVIPGPASTALAPPAK</sequence>